<organism evidence="2 3">
    <name type="scientific">Tetranychus urticae</name>
    <name type="common">Two-spotted spider mite</name>
    <dbReference type="NCBI Taxonomy" id="32264"/>
    <lineage>
        <taxon>Eukaryota</taxon>
        <taxon>Metazoa</taxon>
        <taxon>Ecdysozoa</taxon>
        <taxon>Arthropoda</taxon>
        <taxon>Chelicerata</taxon>
        <taxon>Arachnida</taxon>
        <taxon>Acari</taxon>
        <taxon>Acariformes</taxon>
        <taxon>Trombidiformes</taxon>
        <taxon>Prostigmata</taxon>
        <taxon>Eleutherengona</taxon>
        <taxon>Raphignathae</taxon>
        <taxon>Tetranychoidea</taxon>
        <taxon>Tetranychidae</taxon>
        <taxon>Tetranychus</taxon>
    </lineage>
</organism>
<dbReference type="RefSeq" id="XP_025016935.1">
    <property type="nucleotide sequence ID" value="XM_025161167.1"/>
</dbReference>
<evidence type="ECO:0000313" key="2">
    <source>
        <dbReference type="EnsemblMetazoa" id="tetur11g06420.1"/>
    </source>
</evidence>
<keyword evidence="1" id="KW-0812">Transmembrane</keyword>
<feature type="transmembrane region" description="Helical" evidence="1">
    <location>
        <begin position="222"/>
        <end position="248"/>
    </location>
</feature>
<dbReference type="HOGENOM" id="CLU_569029_0_0_1"/>
<evidence type="ECO:0000256" key="1">
    <source>
        <dbReference type="SAM" id="Phobius"/>
    </source>
</evidence>
<dbReference type="GeneID" id="112539026"/>
<reference evidence="3" key="1">
    <citation type="submission" date="2011-08" db="EMBL/GenBank/DDBJ databases">
        <authorList>
            <person name="Rombauts S."/>
        </authorList>
    </citation>
    <scope>NUCLEOTIDE SEQUENCE</scope>
    <source>
        <strain evidence="3">London</strain>
    </source>
</reference>
<feature type="transmembrane region" description="Helical" evidence="1">
    <location>
        <begin position="254"/>
        <end position="276"/>
    </location>
</feature>
<dbReference type="Proteomes" id="UP000015104">
    <property type="component" value="Unassembled WGS sequence"/>
</dbReference>
<evidence type="ECO:0000313" key="3">
    <source>
        <dbReference type="Proteomes" id="UP000015104"/>
    </source>
</evidence>
<feature type="transmembrane region" description="Helical" evidence="1">
    <location>
        <begin position="162"/>
        <end position="181"/>
    </location>
</feature>
<keyword evidence="1" id="KW-0472">Membrane</keyword>
<dbReference type="KEGG" id="tut:112539026"/>
<feature type="transmembrane region" description="Helical" evidence="1">
    <location>
        <begin position="347"/>
        <end position="368"/>
    </location>
</feature>
<proteinExistence type="predicted"/>
<feature type="transmembrane region" description="Helical" evidence="1">
    <location>
        <begin position="452"/>
        <end position="474"/>
    </location>
</feature>
<keyword evidence="3" id="KW-1185">Reference proteome</keyword>
<keyword evidence="1" id="KW-1133">Transmembrane helix</keyword>
<dbReference type="EMBL" id="CAEY01000075">
    <property type="status" value="NOT_ANNOTATED_CDS"/>
    <property type="molecule type" value="Genomic_DNA"/>
</dbReference>
<evidence type="ECO:0008006" key="4">
    <source>
        <dbReference type="Google" id="ProtNLM"/>
    </source>
</evidence>
<dbReference type="AlphaFoldDB" id="T1KI15"/>
<protein>
    <recommendedName>
        <fullName evidence="4">Odorant receptor</fullName>
    </recommendedName>
</protein>
<feature type="transmembrane region" description="Helical" evidence="1">
    <location>
        <begin position="283"/>
        <end position="303"/>
    </location>
</feature>
<sequence>MVLTNFEQNSSNLYKKLSSNERSGRAQLAAQITAQSAYQPAYQSKYNPYSSDQVKKPSWLKSKVKNWPEKLSKWVESHATDSQLIYLLNYMEQQSKSRLIVINGYNQKENRSLNKFKMAANFFLCFLNFVIVIRFGVLAWLQDDEMRGILGDCFIGFFGKEILNATTCIAFFVFASIKLSMAYQEFKAPITYLCFFNKLRNIKFRGNKLLLDPQNETKFRKLILVLGYFIIMSTYLVWLPILMIHLFSMVTNPFFTYPLFICQCVWLIPIHISVFLSLQASWWFFFHLIVGISYATGVFNSLATFGHRVNNKIIKTNPKEIIAFFQSQQRQFNLIEEVNRQLTWGTFAGYIFGSLMSELIFFCSTYLGTGSNIVDNLLLYLGLGFFGVLIAFNLFAARTQSQIVRCGLNNYRLSTIWPSNYSIYFKASVTFERLSCNTMAFYVGQLFPMDDFHFLIFFLENASLYLLLITNISAKTGRQN</sequence>
<reference evidence="2" key="2">
    <citation type="submission" date="2015-06" db="UniProtKB">
        <authorList>
            <consortium name="EnsemblMetazoa"/>
        </authorList>
    </citation>
    <scope>IDENTIFICATION</scope>
</reference>
<feature type="transmembrane region" description="Helical" evidence="1">
    <location>
        <begin position="377"/>
        <end position="395"/>
    </location>
</feature>
<feature type="transmembrane region" description="Helical" evidence="1">
    <location>
        <begin position="118"/>
        <end position="142"/>
    </location>
</feature>
<accession>T1KI15</accession>
<dbReference type="EnsemblMetazoa" id="tetur11g06420.1">
    <property type="protein sequence ID" value="tetur11g06420.1"/>
    <property type="gene ID" value="tetur11g06420"/>
</dbReference>
<name>T1KI15_TETUR</name>